<evidence type="ECO:0000256" key="2">
    <source>
        <dbReference type="ARBA" id="ARBA00022500"/>
    </source>
</evidence>
<comment type="PTM">
    <text evidence="6">Phosphorylated by CheA. Phosphorylation of the N-terminal regulatory domain activates the methylesterase activity.</text>
</comment>
<dbReference type="PIRSF" id="PIRSF000876">
    <property type="entry name" value="RR_chemtxs_CheB"/>
    <property type="match status" value="1"/>
</dbReference>
<dbReference type="GO" id="GO:0005737">
    <property type="term" value="C:cytoplasm"/>
    <property type="evidence" value="ECO:0007669"/>
    <property type="project" value="UniProtKB-SubCell"/>
</dbReference>
<keyword evidence="3 6" id="KW-0597">Phosphoprotein</keyword>
<organism evidence="12 13">
    <name type="scientific">Aeoliella straminimaris</name>
    <dbReference type="NCBI Taxonomy" id="2954799"/>
    <lineage>
        <taxon>Bacteria</taxon>
        <taxon>Pseudomonadati</taxon>
        <taxon>Planctomycetota</taxon>
        <taxon>Planctomycetia</taxon>
        <taxon>Pirellulales</taxon>
        <taxon>Lacipirellulaceae</taxon>
        <taxon>Aeoliella</taxon>
    </lineage>
</organism>
<dbReference type="NCBIfam" id="NF009206">
    <property type="entry name" value="PRK12555.1"/>
    <property type="match status" value="1"/>
</dbReference>
<dbReference type="NCBIfam" id="NF001965">
    <property type="entry name" value="PRK00742.1"/>
    <property type="match status" value="1"/>
</dbReference>
<feature type="domain" description="CheB-type methylesterase" evidence="11">
    <location>
        <begin position="160"/>
        <end position="347"/>
    </location>
</feature>
<dbReference type="GO" id="GO:0000156">
    <property type="term" value="F:phosphorelay response regulator activity"/>
    <property type="evidence" value="ECO:0007669"/>
    <property type="project" value="InterPro"/>
</dbReference>
<dbReference type="AlphaFoldDB" id="A0A9X2FDK1"/>
<evidence type="ECO:0000256" key="5">
    <source>
        <dbReference type="ARBA" id="ARBA00048267"/>
    </source>
</evidence>
<dbReference type="CDD" id="cd17541">
    <property type="entry name" value="REC_CheB-like"/>
    <property type="match status" value="1"/>
</dbReference>
<evidence type="ECO:0000256" key="3">
    <source>
        <dbReference type="ARBA" id="ARBA00022553"/>
    </source>
</evidence>
<dbReference type="GO" id="GO:0050568">
    <property type="term" value="F:protein-glutamine glutaminase activity"/>
    <property type="evidence" value="ECO:0007669"/>
    <property type="project" value="UniProtKB-UniRule"/>
</dbReference>
<dbReference type="PANTHER" id="PTHR42872">
    <property type="entry name" value="PROTEIN-GLUTAMATE METHYLESTERASE/PROTEIN-GLUTAMINE GLUTAMINASE"/>
    <property type="match status" value="1"/>
</dbReference>
<evidence type="ECO:0000256" key="7">
    <source>
        <dbReference type="PROSITE-ProRule" id="PRU00050"/>
    </source>
</evidence>
<dbReference type="InterPro" id="IPR001789">
    <property type="entry name" value="Sig_transdc_resp-reg_receiver"/>
</dbReference>
<name>A0A9X2FDK1_9BACT</name>
<comment type="function">
    <text evidence="6">Involved in chemotaxis. Part of a chemotaxis signal transduction system that modulates chemotaxis in response to various stimuli. Catalyzes the demethylation of specific methylglutamate residues introduced into the chemoreceptors (methyl-accepting chemotaxis proteins or MCP) by CheR. Also mediates the irreversible deamidation of specific glutamine residues to glutamic acid.</text>
</comment>
<dbReference type="EMBL" id="JAMXLR010000026">
    <property type="protein sequence ID" value="MCO6043911.1"/>
    <property type="molecule type" value="Genomic_DNA"/>
</dbReference>
<keyword evidence="4 6" id="KW-0378">Hydrolase</keyword>
<dbReference type="GO" id="GO:0006935">
    <property type="term" value="P:chemotaxis"/>
    <property type="evidence" value="ECO:0007669"/>
    <property type="project" value="UniProtKB-UniRule"/>
</dbReference>
<accession>A0A9X2FDK1</accession>
<dbReference type="FunFam" id="3.40.50.180:FF:000001">
    <property type="entry name" value="Protein-glutamate methylesterase/protein-glutamine glutaminase"/>
    <property type="match status" value="1"/>
</dbReference>
<dbReference type="Pfam" id="PF01339">
    <property type="entry name" value="CheB_methylest"/>
    <property type="match status" value="1"/>
</dbReference>
<evidence type="ECO:0000256" key="4">
    <source>
        <dbReference type="ARBA" id="ARBA00022801"/>
    </source>
</evidence>
<evidence type="ECO:0000313" key="13">
    <source>
        <dbReference type="Proteomes" id="UP001155241"/>
    </source>
</evidence>
<dbReference type="PROSITE" id="PS50122">
    <property type="entry name" value="CHEB"/>
    <property type="match status" value="1"/>
</dbReference>
<keyword evidence="2 6" id="KW-0145">Chemotaxis</keyword>
<dbReference type="Proteomes" id="UP001155241">
    <property type="component" value="Unassembled WGS sequence"/>
</dbReference>
<evidence type="ECO:0000256" key="8">
    <source>
        <dbReference type="PROSITE-ProRule" id="PRU00169"/>
    </source>
</evidence>
<feature type="modified residue" description="4-aspartylphosphate" evidence="6 8">
    <location>
        <position position="55"/>
    </location>
</feature>
<dbReference type="SUPFAM" id="SSF52172">
    <property type="entry name" value="CheY-like"/>
    <property type="match status" value="1"/>
</dbReference>
<evidence type="ECO:0000259" key="10">
    <source>
        <dbReference type="PROSITE" id="PS50110"/>
    </source>
</evidence>
<comment type="subcellular location">
    <subcellularLocation>
        <location evidence="6">Cytoplasm</location>
    </subcellularLocation>
</comment>
<dbReference type="Gene3D" id="3.40.50.2300">
    <property type="match status" value="1"/>
</dbReference>
<dbReference type="Gene3D" id="3.40.50.180">
    <property type="entry name" value="Methylesterase CheB, C-terminal domain"/>
    <property type="match status" value="1"/>
</dbReference>
<evidence type="ECO:0000313" key="12">
    <source>
        <dbReference type="EMBL" id="MCO6043911.1"/>
    </source>
</evidence>
<dbReference type="PANTHER" id="PTHR42872:SF6">
    <property type="entry name" value="PROTEIN-GLUTAMATE METHYLESTERASE_PROTEIN-GLUTAMINE GLUTAMINASE"/>
    <property type="match status" value="1"/>
</dbReference>
<dbReference type="CDD" id="cd16432">
    <property type="entry name" value="CheB_Rec"/>
    <property type="match status" value="1"/>
</dbReference>
<comment type="domain">
    <text evidence="6">Contains a C-terminal catalytic domain, and an N-terminal region which modulates catalytic activity.</text>
</comment>
<dbReference type="SMART" id="SM00448">
    <property type="entry name" value="REC"/>
    <property type="match status" value="1"/>
</dbReference>
<dbReference type="InterPro" id="IPR035909">
    <property type="entry name" value="CheB_C"/>
</dbReference>
<comment type="catalytic activity">
    <reaction evidence="6">
        <text>L-glutaminyl-[protein] + H2O = L-glutamyl-[protein] + NH4(+)</text>
        <dbReference type="Rhea" id="RHEA:16441"/>
        <dbReference type="Rhea" id="RHEA-COMP:10207"/>
        <dbReference type="Rhea" id="RHEA-COMP:10208"/>
        <dbReference type="ChEBI" id="CHEBI:15377"/>
        <dbReference type="ChEBI" id="CHEBI:28938"/>
        <dbReference type="ChEBI" id="CHEBI:29973"/>
        <dbReference type="ChEBI" id="CHEBI:30011"/>
        <dbReference type="EC" id="3.5.1.44"/>
    </reaction>
</comment>
<gene>
    <name evidence="6" type="primary">cheB</name>
    <name evidence="12" type="ORF">NG895_08330</name>
</gene>
<dbReference type="InterPro" id="IPR011006">
    <property type="entry name" value="CheY-like_superfamily"/>
</dbReference>
<dbReference type="RefSeq" id="WP_252852013.1">
    <property type="nucleotide sequence ID" value="NZ_JAMXLR010000026.1"/>
</dbReference>
<evidence type="ECO:0000256" key="6">
    <source>
        <dbReference type="HAMAP-Rule" id="MF_00099"/>
    </source>
</evidence>
<evidence type="ECO:0000256" key="1">
    <source>
        <dbReference type="ARBA" id="ARBA00022490"/>
    </source>
</evidence>
<evidence type="ECO:0000259" key="11">
    <source>
        <dbReference type="PROSITE" id="PS50122"/>
    </source>
</evidence>
<dbReference type="InterPro" id="IPR008248">
    <property type="entry name" value="CheB-like"/>
</dbReference>
<feature type="region of interest" description="Disordered" evidence="9">
    <location>
        <begin position="136"/>
        <end position="157"/>
    </location>
</feature>
<feature type="domain" description="Response regulatory" evidence="10">
    <location>
        <begin position="4"/>
        <end position="121"/>
    </location>
</feature>
<comment type="similarity">
    <text evidence="6">Belongs to the CheB family.</text>
</comment>
<dbReference type="HAMAP" id="MF_00099">
    <property type="entry name" value="CheB_chemtxs"/>
    <property type="match status" value="1"/>
</dbReference>
<comment type="catalytic activity">
    <reaction evidence="5 6">
        <text>[protein]-L-glutamate 5-O-methyl ester + H2O = L-glutamyl-[protein] + methanol + H(+)</text>
        <dbReference type="Rhea" id="RHEA:23236"/>
        <dbReference type="Rhea" id="RHEA-COMP:10208"/>
        <dbReference type="Rhea" id="RHEA-COMP:10311"/>
        <dbReference type="ChEBI" id="CHEBI:15377"/>
        <dbReference type="ChEBI" id="CHEBI:15378"/>
        <dbReference type="ChEBI" id="CHEBI:17790"/>
        <dbReference type="ChEBI" id="CHEBI:29973"/>
        <dbReference type="ChEBI" id="CHEBI:82795"/>
        <dbReference type="EC" id="3.1.1.61"/>
    </reaction>
</comment>
<dbReference type="GO" id="GO:0008984">
    <property type="term" value="F:protein-glutamate methylesterase activity"/>
    <property type="evidence" value="ECO:0007669"/>
    <property type="project" value="UniProtKB-UniRule"/>
</dbReference>
<dbReference type="PROSITE" id="PS50110">
    <property type="entry name" value="RESPONSE_REGULATORY"/>
    <property type="match status" value="1"/>
</dbReference>
<sequence>MPIKVLIVDDSALIRQILSDILGSDPDIEVVGVASDPLVARDKVKALHPDVLTLDVEMPRMDGLTFLEKLMRARPTPVLMVSSLTERNCDTTLKALELGAVDFVTKPKLDVHDGTFDLAEEIRTKVKACAQARFQDKRNRPNVTRPRPASSGPGGASALIKSTNQVICIGASTGGTEALHDVLTSLPADSPGTLIVQHMPPGFTRAFAKRLDNACQISVKEAEDGDRVLPGHALLAPGGLHMGVYRSGANYAVKVGHGEPVNRHRPSVDVLFRSAAKHLGSNAIGVILTGMGNDGAAGMLQMHQAGARTMAQDESTCVVFGMPKEAITAGGVDEVVPLDCVAERMLALAAGQLPRTATSPAT</sequence>
<feature type="active site" evidence="6 7">
    <location>
        <position position="172"/>
    </location>
</feature>
<dbReference type="EC" id="3.1.1.61" evidence="6"/>
<evidence type="ECO:0000256" key="9">
    <source>
        <dbReference type="SAM" id="MobiDB-lite"/>
    </source>
</evidence>
<dbReference type="EC" id="3.5.1.44" evidence="6"/>
<protein>
    <recommendedName>
        <fullName evidence="6">Protein-glutamate methylesterase/protein-glutamine glutaminase</fullName>
        <ecNumber evidence="6">3.1.1.61</ecNumber>
        <ecNumber evidence="6">3.5.1.44</ecNumber>
    </recommendedName>
</protein>
<dbReference type="Pfam" id="PF00072">
    <property type="entry name" value="Response_reg"/>
    <property type="match status" value="1"/>
</dbReference>
<proteinExistence type="inferred from homology"/>
<feature type="active site" evidence="6 7">
    <location>
        <position position="198"/>
    </location>
</feature>
<dbReference type="InterPro" id="IPR000673">
    <property type="entry name" value="Sig_transdc_resp-reg_Me-estase"/>
</dbReference>
<dbReference type="SUPFAM" id="SSF52738">
    <property type="entry name" value="Methylesterase CheB, C-terminal domain"/>
    <property type="match status" value="1"/>
</dbReference>
<reference evidence="12" key="1">
    <citation type="submission" date="2022-06" db="EMBL/GenBank/DDBJ databases">
        <title>Aeoliella straminimaris, a novel planctomycete from sediments.</title>
        <authorList>
            <person name="Vitorino I.R."/>
            <person name="Lage O.M."/>
        </authorList>
    </citation>
    <scope>NUCLEOTIDE SEQUENCE</scope>
    <source>
        <strain evidence="12">ICT_H6.2</strain>
    </source>
</reference>
<keyword evidence="1 6" id="KW-0963">Cytoplasm</keyword>
<feature type="active site" evidence="6 7">
    <location>
        <position position="294"/>
    </location>
</feature>
<keyword evidence="13" id="KW-1185">Reference proteome</keyword>
<comment type="caution">
    <text evidence="12">The sequence shown here is derived from an EMBL/GenBank/DDBJ whole genome shotgun (WGS) entry which is preliminary data.</text>
</comment>